<evidence type="ECO:0000313" key="6">
    <source>
        <dbReference type="Proteomes" id="UP000194977"/>
    </source>
</evidence>
<name>A0A242NGQ5_9GAMM</name>
<dbReference type="Pfam" id="PF00756">
    <property type="entry name" value="Esterase"/>
    <property type="match status" value="1"/>
</dbReference>
<evidence type="ECO:0000256" key="2">
    <source>
        <dbReference type="ARBA" id="ARBA00022801"/>
    </source>
</evidence>
<evidence type="ECO:0000313" key="3">
    <source>
        <dbReference type="EMBL" id="OTP98531.1"/>
    </source>
</evidence>
<organism evidence="3 6">
    <name type="scientific">Gilliamella apicola</name>
    <dbReference type="NCBI Taxonomy" id="1196095"/>
    <lineage>
        <taxon>Bacteria</taxon>
        <taxon>Pseudomonadati</taxon>
        <taxon>Pseudomonadota</taxon>
        <taxon>Gammaproteobacteria</taxon>
        <taxon>Orbales</taxon>
        <taxon>Orbaceae</taxon>
        <taxon>Gilliamella</taxon>
    </lineage>
</organism>
<dbReference type="EMBL" id="NART01000004">
    <property type="protein sequence ID" value="OTQ11565.1"/>
    <property type="molecule type" value="Genomic_DNA"/>
</dbReference>
<sequence>MSRFSLLFIIMLLFITGCQSKSISTNSLIVPNAQTEIFHSKSNGDYKVTIYTPNKPTPKGGWPIIYLLDGDSYFLTTYEIIKSQACERCFLQEGIIVAIDYLNQTRRDFDFLPKPDNFVFETLPNNQINLSGKYGGADAFYDFLTQELKLEMEKRYEINLEQQAIFGHSYGGLFNLYIFLTKPVIFNTYVISSPSMWFSDGYMFKVLSKYLLDNKPGLINPVNLLISVGGAEQSLLSFDRNLPEEKQNLLLKHRQNRKMVDNSRHLFDQLEQAKIYNLNLSYKVYPQQSHKTAAIIALQDGIQINFNVQ</sequence>
<protein>
    <recommendedName>
        <fullName evidence="7">Alpha/beta hydrolase</fullName>
    </recommendedName>
</protein>
<dbReference type="InterPro" id="IPR052558">
    <property type="entry name" value="Siderophore_Hydrolase_D"/>
</dbReference>
<dbReference type="GO" id="GO:0016788">
    <property type="term" value="F:hydrolase activity, acting on ester bonds"/>
    <property type="evidence" value="ECO:0007669"/>
    <property type="project" value="TreeGrafter"/>
</dbReference>
<dbReference type="InterPro" id="IPR000801">
    <property type="entry name" value="Esterase-like"/>
</dbReference>
<dbReference type="RefSeq" id="WP_086301364.1">
    <property type="nucleotide sequence ID" value="NZ_MZNF01000006.1"/>
</dbReference>
<evidence type="ECO:0000256" key="1">
    <source>
        <dbReference type="ARBA" id="ARBA00005622"/>
    </source>
</evidence>
<evidence type="ECO:0000313" key="5">
    <source>
        <dbReference type="Proteomes" id="UP000194800"/>
    </source>
</evidence>
<dbReference type="Proteomes" id="UP000194977">
    <property type="component" value="Unassembled WGS sequence"/>
</dbReference>
<reference evidence="5 6" key="1">
    <citation type="submission" date="2017-03" db="EMBL/GenBank/DDBJ databases">
        <title>Comparative genomics of honeybee gut symbionts reveal geographically distinct and subgroup specific antibiotic resistance.</title>
        <authorList>
            <person name="Ludvigsen J."/>
            <person name="Porcellato D."/>
            <person name="Labee-Lund T.M."/>
            <person name="Amdam G.V."/>
            <person name="Rudi K."/>
        </authorList>
    </citation>
    <scope>NUCLEOTIDE SEQUENCE [LARGE SCALE GENOMIC DNA]</scope>
    <source>
        <strain evidence="3 6">A-7-12</strain>
        <strain evidence="4 5">A-9-12</strain>
    </source>
</reference>
<dbReference type="Proteomes" id="UP000194800">
    <property type="component" value="Unassembled WGS sequence"/>
</dbReference>
<comment type="caution">
    <text evidence="3">The sequence shown here is derived from an EMBL/GenBank/DDBJ whole genome shotgun (WGS) entry which is preliminary data.</text>
</comment>
<comment type="similarity">
    <text evidence="1">Belongs to the esterase D family.</text>
</comment>
<dbReference type="PROSITE" id="PS51257">
    <property type="entry name" value="PROKAR_LIPOPROTEIN"/>
    <property type="match status" value="1"/>
</dbReference>
<dbReference type="InterPro" id="IPR029058">
    <property type="entry name" value="AB_hydrolase_fold"/>
</dbReference>
<dbReference type="AlphaFoldDB" id="A0A242NGQ5"/>
<keyword evidence="2" id="KW-0378">Hydrolase</keyword>
<dbReference type="SUPFAM" id="SSF53474">
    <property type="entry name" value="alpha/beta-Hydrolases"/>
    <property type="match status" value="1"/>
</dbReference>
<dbReference type="PANTHER" id="PTHR40841">
    <property type="entry name" value="SIDEROPHORE TRIACETYLFUSARININE C ESTERASE"/>
    <property type="match status" value="1"/>
</dbReference>
<evidence type="ECO:0000313" key="4">
    <source>
        <dbReference type="EMBL" id="OTQ11565.1"/>
    </source>
</evidence>
<proteinExistence type="inferred from homology"/>
<keyword evidence="5" id="KW-1185">Reference proteome</keyword>
<dbReference type="EMBL" id="NARP01000029">
    <property type="protein sequence ID" value="OTP98531.1"/>
    <property type="molecule type" value="Genomic_DNA"/>
</dbReference>
<dbReference type="OrthoDB" id="9784036at2"/>
<evidence type="ECO:0008006" key="7">
    <source>
        <dbReference type="Google" id="ProtNLM"/>
    </source>
</evidence>
<dbReference type="Gene3D" id="3.40.50.1820">
    <property type="entry name" value="alpha/beta hydrolase"/>
    <property type="match status" value="1"/>
</dbReference>
<gene>
    <name evidence="4" type="ORF">B6C91_01630</name>
    <name evidence="3" type="ORF">B6D08_10720</name>
</gene>
<dbReference type="PANTHER" id="PTHR40841:SF2">
    <property type="entry name" value="SIDEROPHORE-DEGRADING ESTERASE (EUROFUNG)"/>
    <property type="match status" value="1"/>
</dbReference>
<accession>A0A242NGQ5</accession>